<dbReference type="InterPro" id="IPR050648">
    <property type="entry name" value="F-box_LRR-repeat"/>
</dbReference>
<organism evidence="2 3">
    <name type="scientific">Taxus chinensis</name>
    <name type="common">Chinese yew</name>
    <name type="synonym">Taxus wallichiana var. chinensis</name>
    <dbReference type="NCBI Taxonomy" id="29808"/>
    <lineage>
        <taxon>Eukaryota</taxon>
        <taxon>Viridiplantae</taxon>
        <taxon>Streptophyta</taxon>
        <taxon>Embryophyta</taxon>
        <taxon>Tracheophyta</taxon>
        <taxon>Spermatophyta</taxon>
        <taxon>Pinopsida</taxon>
        <taxon>Pinidae</taxon>
        <taxon>Conifers II</taxon>
        <taxon>Cupressales</taxon>
        <taxon>Taxaceae</taxon>
        <taxon>Taxus</taxon>
    </lineage>
</organism>
<protein>
    <recommendedName>
        <fullName evidence="1">F-box domain-containing protein</fullName>
    </recommendedName>
</protein>
<dbReference type="InterPro" id="IPR001810">
    <property type="entry name" value="F-box_dom"/>
</dbReference>
<dbReference type="GO" id="GO:0005737">
    <property type="term" value="C:cytoplasm"/>
    <property type="evidence" value="ECO:0007669"/>
    <property type="project" value="TreeGrafter"/>
</dbReference>
<dbReference type="InterPro" id="IPR036047">
    <property type="entry name" value="F-box-like_dom_sf"/>
</dbReference>
<sequence length="514" mass="57441">MASDLLPYALFGENVSENVVVSNAAKGDDNKYARSPTVWKSDQGFDVHNGKEEAADISGDWIANGNNDLWSAGYQEVVEGDWVLNDKMYMSLGPKEKWKDGKNLKADNLDVPGLGQRGFSREPKVREMDLKATFASITEWFDHLAVDSEELEATTHIESQNTQVDTKYWLAELWEIDHSNLENICTSGGKPGNIVREDNVLFAQWGASNPFQKISKEEVENQRLLECKDCRANVNASVPTDEAIHANQKILSPSSNAVDIMLDFHVPENHKEQFKEHGEYFGTKLGNSLNRMPGRTGNLAHEAVDMGKGIIPLKAEENDIIPKLAVDGQWLEHVVDMGMVLEGTNIVPTFINPYAGVLHLVKENSLVQLHQRCKKVDIAEHTQYSTGTAFIDGNKNGQVENIQFGMLEKCRDQEVPEGLPHEAIFFTLAYLSPQDLLSVERVCKSLRAAVKNDELLWRHLHVEHPLSKKLTNDALLQLSARAQGHLQCLSLVECLRITDDGLKLVLDSNPNLTK</sequence>
<dbReference type="Pfam" id="PF12937">
    <property type="entry name" value="F-box-like"/>
    <property type="match status" value="1"/>
</dbReference>
<dbReference type="EMBL" id="JAHRHJ020000003">
    <property type="protein sequence ID" value="KAH9320840.1"/>
    <property type="molecule type" value="Genomic_DNA"/>
</dbReference>
<name>A0AA38LG43_TAXCH</name>
<dbReference type="PROSITE" id="PS50181">
    <property type="entry name" value="FBOX"/>
    <property type="match status" value="1"/>
</dbReference>
<feature type="domain" description="F-box" evidence="1">
    <location>
        <begin position="413"/>
        <end position="460"/>
    </location>
</feature>
<dbReference type="OMA" id="CTSGGKP"/>
<reference evidence="2 3" key="1">
    <citation type="journal article" date="2021" name="Nat. Plants">
        <title>The Taxus genome provides insights into paclitaxel biosynthesis.</title>
        <authorList>
            <person name="Xiong X."/>
            <person name="Gou J."/>
            <person name="Liao Q."/>
            <person name="Li Y."/>
            <person name="Zhou Q."/>
            <person name="Bi G."/>
            <person name="Li C."/>
            <person name="Du R."/>
            <person name="Wang X."/>
            <person name="Sun T."/>
            <person name="Guo L."/>
            <person name="Liang H."/>
            <person name="Lu P."/>
            <person name="Wu Y."/>
            <person name="Zhang Z."/>
            <person name="Ro D.K."/>
            <person name="Shang Y."/>
            <person name="Huang S."/>
            <person name="Yan J."/>
        </authorList>
    </citation>
    <scope>NUCLEOTIDE SEQUENCE [LARGE SCALE GENOMIC DNA]</scope>
    <source>
        <strain evidence="2">Ta-2019</strain>
    </source>
</reference>
<comment type="caution">
    <text evidence="2">The sequence shown here is derived from an EMBL/GenBank/DDBJ whole genome shotgun (WGS) entry which is preliminary data.</text>
</comment>
<dbReference type="Proteomes" id="UP000824469">
    <property type="component" value="Unassembled WGS sequence"/>
</dbReference>
<dbReference type="PANTHER" id="PTHR13382:SF22">
    <property type="entry name" value="F-BOX PROTEIN SKIP14"/>
    <property type="match status" value="1"/>
</dbReference>
<proteinExistence type="predicted"/>
<dbReference type="AlphaFoldDB" id="A0AA38LG43"/>
<evidence type="ECO:0000313" key="3">
    <source>
        <dbReference type="Proteomes" id="UP000824469"/>
    </source>
</evidence>
<feature type="non-terminal residue" evidence="2">
    <location>
        <position position="514"/>
    </location>
</feature>
<dbReference type="SUPFAM" id="SSF81383">
    <property type="entry name" value="F-box domain"/>
    <property type="match status" value="1"/>
</dbReference>
<dbReference type="PANTHER" id="PTHR13382">
    <property type="entry name" value="MITOCHONDRIAL ATP SYNTHASE COUPLING FACTOR B"/>
    <property type="match status" value="1"/>
</dbReference>
<dbReference type="Gene3D" id="1.20.1280.50">
    <property type="match status" value="1"/>
</dbReference>
<evidence type="ECO:0000259" key="1">
    <source>
        <dbReference type="PROSITE" id="PS50181"/>
    </source>
</evidence>
<evidence type="ECO:0000313" key="2">
    <source>
        <dbReference type="EMBL" id="KAH9320840.1"/>
    </source>
</evidence>
<accession>A0AA38LG43</accession>
<keyword evidence="3" id="KW-1185">Reference proteome</keyword>
<gene>
    <name evidence="2" type="ORF">KI387_015479</name>
</gene>
<dbReference type="SMART" id="SM00256">
    <property type="entry name" value="FBOX"/>
    <property type="match status" value="1"/>
</dbReference>